<protein>
    <recommendedName>
        <fullName evidence="1">CHK kinase-like domain-containing protein</fullName>
    </recommendedName>
</protein>
<evidence type="ECO:0000259" key="1">
    <source>
        <dbReference type="SMART" id="SM00587"/>
    </source>
</evidence>
<gene>
    <name evidence="2" type="ORF">PVAND_016271</name>
</gene>
<sequence length="422" mass="48549">MSLQEISPNLTEDHLHEIIRKFGGVKYTSWSFDGNAAKKGDSYLSELHKVIVTGEDDKGKSLSIHLIIKTSPKSAGRRKTFRSAEFFRNEINFYEIIAKNFNEFQTIKKDAKYPFKEMSTCLVSHLDGINDFLIMENLNEFGYFPTSRQQAMDLSLCRLIMQTLGRFHGLSFIIRDQSPNLFEQLSIVLDETYYAARLKNWYGNFIQTQIEIALDAVEKIYGGTEIEAKAKKFLKDGNLYDKMVKFTHTRNRFSVISHGDCWTPNFLIKTIKHDGKDIPVKAKMIDFQLARFASPALDISFFIYSCTTEELRAQHYDDLLKAYHDSLSEIIKDFGSNPEFLFPFSALEAELKSFARFGVGMGIESIPFSVMDDNETADMEKIKGDEAVPITDIWILKKLENIEDQRRLADIFKHAVDRGYLD</sequence>
<dbReference type="InterPro" id="IPR011009">
    <property type="entry name" value="Kinase-like_dom_sf"/>
</dbReference>
<evidence type="ECO:0000313" key="2">
    <source>
        <dbReference type="EMBL" id="KAG5668327.1"/>
    </source>
</evidence>
<dbReference type="SMART" id="SM00587">
    <property type="entry name" value="CHK"/>
    <property type="match status" value="1"/>
</dbReference>
<dbReference type="InterPro" id="IPR004119">
    <property type="entry name" value="EcKL"/>
</dbReference>
<proteinExistence type="predicted"/>
<keyword evidence="3" id="KW-1185">Reference proteome</keyword>
<dbReference type="Gene3D" id="3.90.1200.10">
    <property type="match status" value="1"/>
</dbReference>
<organism evidence="2 3">
    <name type="scientific">Polypedilum vanderplanki</name>
    <name type="common">Sleeping chironomid midge</name>
    <dbReference type="NCBI Taxonomy" id="319348"/>
    <lineage>
        <taxon>Eukaryota</taxon>
        <taxon>Metazoa</taxon>
        <taxon>Ecdysozoa</taxon>
        <taxon>Arthropoda</taxon>
        <taxon>Hexapoda</taxon>
        <taxon>Insecta</taxon>
        <taxon>Pterygota</taxon>
        <taxon>Neoptera</taxon>
        <taxon>Endopterygota</taxon>
        <taxon>Diptera</taxon>
        <taxon>Nematocera</taxon>
        <taxon>Chironomoidea</taxon>
        <taxon>Chironomidae</taxon>
        <taxon>Chironominae</taxon>
        <taxon>Polypedilum</taxon>
        <taxon>Polypedilum</taxon>
    </lineage>
</organism>
<feature type="domain" description="CHK kinase-like" evidence="1">
    <location>
        <begin position="133"/>
        <end position="333"/>
    </location>
</feature>
<evidence type="ECO:0000313" key="3">
    <source>
        <dbReference type="Proteomes" id="UP001107558"/>
    </source>
</evidence>
<reference evidence="2" key="1">
    <citation type="submission" date="2021-03" db="EMBL/GenBank/DDBJ databases">
        <title>Chromosome level genome of the anhydrobiotic midge Polypedilum vanderplanki.</title>
        <authorList>
            <person name="Yoshida Y."/>
            <person name="Kikawada T."/>
            <person name="Gusev O."/>
        </authorList>
    </citation>
    <scope>NUCLEOTIDE SEQUENCE</scope>
    <source>
        <strain evidence="2">NIAS01</strain>
        <tissue evidence="2">Whole body or cell culture</tissue>
    </source>
</reference>
<dbReference type="EMBL" id="JADBJN010000004">
    <property type="protein sequence ID" value="KAG5668327.1"/>
    <property type="molecule type" value="Genomic_DNA"/>
</dbReference>
<dbReference type="PANTHER" id="PTHR11012:SF57">
    <property type="entry name" value="LD10016P"/>
    <property type="match status" value="1"/>
</dbReference>
<dbReference type="SUPFAM" id="SSF56112">
    <property type="entry name" value="Protein kinase-like (PK-like)"/>
    <property type="match status" value="1"/>
</dbReference>
<dbReference type="OrthoDB" id="5396515at2759"/>
<dbReference type="PANTHER" id="PTHR11012">
    <property type="entry name" value="PROTEIN KINASE-LIKE DOMAIN-CONTAINING"/>
    <property type="match status" value="1"/>
</dbReference>
<dbReference type="Proteomes" id="UP001107558">
    <property type="component" value="Chromosome 4"/>
</dbReference>
<dbReference type="Pfam" id="PF02958">
    <property type="entry name" value="EcKL"/>
    <property type="match status" value="1"/>
</dbReference>
<dbReference type="InterPro" id="IPR015897">
    <property type="entry name" value="CHK_kinase-like"/>
</dbReference>
<dbReference type="AlphaFoldDB" id="A0A9J6BFE2"/>
<accession>A0A9J6BFE2</accession>
<comment type="caution">
    <text evidence="2">The sequence shown here is derived from an EMBL/GenBank/DDBJ whole genome shotgun (WGS) entry which is preliminary data.</text>
</comment>
<name>A0A9J6BFE2_POLVA</name>